<reference evidence="9 10" key="1">
    <citation type="submission" date="2020-01" db="EMBL/GenBank/DDBJ databases">
        <authorList>
            <person name="Lee S.D."/>
        </authorList>
    </citation>
    <scope>NUCLEOTIDE SEQUENCE [LARGE SCALE GENOMIC DNA]</scope>
    <source>
        <strain evidence="9 10">SAP-35</strain>
    </source>
</reference>
<evidence type="ECO:0000256" key="4">
    <source>
        <dbReference type="ARBA" id="ARBA00022989"/>
    </source>
</evidence>
<gene>
    <name evidence="9" type="ORF">GW587_17815</name>
</gene>
<sequence>MSTSLYLVPDQADDNAANRRTGLWVFMGVVGMLFFLFSCAYVMRMGLPDWRPLPFVPWQLWLSTALLAAAGVAWRRGAVGWGCVLSLAFLASQLWAWRAADFALGANPANSFFYLITGLHALHVAGGLVVAAGARRSRSMVQLCARYWHFMLVLWLAMFGLLFRVTPELVRQVCDAF</sequence>
<accession>A0ABX0FNC7</accession>
<dbReference type="PANTHER" id="PTHR11403">
    <property type="entry name" value="CYTOCHROME C OXIDASE SUBUNIT III"/>
    <property type="match status" value="1"/>
</dbReference>
<keyword evidence="3 6" id="KW-0812">Transmembrane</keyword>
<comment type="subcellular location">
    <subcellularLocation>
        <location evidence="6">Cell membrane</location>
        <topology evidence="6">Multi-pass membrane protein</topology>
    </subcellularLocation>
    <subcellularLocation>
        <location evidence="1">Membrane</location>
        <topology evidence="1">Multi-pass membrane protein</topology>
    </subcellularLocation>
</comment>
<dbReference type="PANTHER" id="PTHR11403:SF10">
    <property type="entry name" value="CYTOCHROME C OXIDASE"/>
    <property type="match status" value="1"/>
</dbReference>
<dbReference type="PROSITE" id="PS50253">
    <property type="entry name" value="COX3"/>
    <property type="match status" value="1"/>
</dbReference>
<comment type="caution">
    <text evidence="9">The sequence shown here is derived from an EMBL/GenBank/DDBJ whole genome shotgun (WGS) entry which is preliminary data.</text>
</comment>
<evidence type="ECO:0000256" key="6">
    <source>
        <dbReference type="RuleBase" id="RU003376"/>
    </source>
</evidence>
<dbReference type="InterPro" id="IPR000298">
    <property type="entry name" value="Cyt_c_oxidase-like_su3"/>
</dbReference>
<dbReference type="Gene3D" id="1.20.120.80">
    <property type="entry name" value="Cytochrome c oxidase, subunit III, four-helix bundle"/>
    <property type="match status" value="1"/>
</dbReference>
<dbReference type="InterPro" id="IPR024791">
    <property type="entry name" value="Cyt_c/ubiquinol_Oxase_su3"/>
</dbReference>
<feature type="transmembrane region" description="Helical" evidence="7">
    <location>
        <begin position="21"/>
        <end position="43"/>
    </location>
</feature>
<comment type="similarity">
    <text evidence="2 6">Belongs to the cytochrome c oxidase subunit 3 family.</text>
</comment>
<evidence type="ECO:0000259" key="8">
    <source>
        <dbReference type="PROSITE" id="PS50253"/>
    </source>
</evidence>
<evidence type="ECO:0000256" key="5">
    <source>
        <dbReference type="ARBA" id="ARBA00023136"/>
    </source>
</evidence>
<evidence type="ECO:0000313" key="10">
    <source>
        <dbReference type="Proteomes" id="UP000666369"/>
    </source>
</evidence>
<dbReference type="InterPro" id="IPR035973">
    <property type="entry name" value="Cyt_c_oxidase_su3-like_sf"/>
</dbReference>
<reference evidence="10" key="2">
    <citation type="submission" date="2023-07" db="EMBL/GenBank/DDBJ databases">
        <title>Duganella aceri sp. nov., isolated from tree sap.</title>
        <authorList>
            <person name="Kim I.S."/>
        </authorList>
    </citation>
    <scope>NUCLEOTIDE SEQUENCE [LARGE SCALE GENOMIC DNA]</scope>
    <source>
        <strain evidence="10">SAP-35</strain>
    </source>
</reference>
<dbReference type="Proteomes" id="UP000666369">
    <property type="component" value="Unassembled WGS sequence"/>
</dbReference>
<evidence type="ECO:0000256" key="7">
    <source>
        <dbReference type="SAM" id="Phobius"/>
    </source>
</evidence>
<evidence type="ECO:0000256" key="2">
    <source>
        <dbReference type="ARBA" id="ARBA00010581"/>
    </source>
</evidence>
<dbReference type="InterPro" id="IPR013833">
    <property type="entry name" value="Cyt_c_oxidase_su3_a-hlx"/>
</dbReference>
<name>A0ABX0FNC7_9BURK</name>
<evidence type="ECO:0000313" key="9">
    <source>
        <dbReference type="EMBL" id="NGZ86106.1"/>
    </source>
</evidence>
<feature type="transmembrane region" description="Helical" evidence="7">
    <location>
        <begin position="55"/>
        <end position="74"/>
    </location>
</feature>
<organism evidence="9 10">
    <name type="scientific">Duganella aceris</name>
    <dbReference type="NCBI Taxonomy" id="2703883"/>
    <lineage>
        <taxon>Bacteria</taxon>
        <taxon>Pseudomonadati</taxon>
        <taxon>Pseudomonadota</taxon>
        <taxon>Betaproteobacteria</taxon>
        <taxon>Burkholderiales</taxon>
        <taxon>Oxalobacteraceae</taxon>
        <taxon>Telluria group</taxon>
        <taxon>Duganella</taxon>
    </lineage>
</organism>
<feature type="transmembrane region" description="Helical" evidence="7">
    <location>
        <begin position="81"/>
        <end position="100"/>
    </location>
</feature>
<feature type="domain" description="Heme-copper oxidase subunit III family profile" evidence="8">
    <location>
        <begin position="1"/>
        <end position="167"/>
    </location>
</feature>
<dbReference type="SUPFAM" id="SSF81452">
    <property type="entry name" value="Cytochrome c oxidase subunit III-like"/>
    <property type="match status" value="1"/>
</dbReference>
<feature type="transmembrane region" description="Helical" evidence="7">
    <location>
        <begin position="146"/>
        <end position="163"/>
    </location>
</feature>
<dbReference type="EMBL" id="JAADJT010000008">
    <property type="protein sequence ID" value="NGZ86106.1"/>
    <property type="molecule type" value="Genomic_DNA"/>
</dbReference>
<protein>
    <submittedName>
        <fullName evidence="9">Bb3-type cytochrome oxidase subunit III</fullName>
    </submittedName>
</protein>
<keyword evidence="5 7" id="KW-0472">Membrane</keyword>
<feature type="transmembrane region" description="Helical" evidence="7">
    <location>
        <begin position="112"/>
        <end position="134"/>
    </location>
</feature>
<keyword evidence="4 7" id="KW-1133">Transmembrane helix</keyword>
<keyword evidence="10" id="KW-1185">Reference proteome</keyword>
<proteinExistence type="inferred from homology"/>
<evidence type="ECO:0000256" key="3">
    <source>
        <dbReference type="ARBA" id="ARBA00022692"/>
    </source>
</evidence>
<evidence type="ECO:0000256" key="1">
    <source>
        <dbReference type="ARBA" id="ARBA00004141"/>
    </source>
</evidence>